<dbReference type="AlphaFoldDB" id="A0A7J8JHB5"/>
<accession>A0A7J8JHB5</accession>
<evidence type="ECO:0000313" key="1">
    <source>
        <dbReference type="EMBL" id="KAF6495715.1"/>
    </source>
</evidence>
<name>A0A7J8JHB5_ROUAE</name>
<dbReference type="EMBL" id="JACASE010000002">
    <property type="protein sequence ID" value="KAF6495715.1"/>
    <property type="molecule type" value="Genomic_DNA"/>
</dbReference>
<organism evidence="1 2">
    <name type="scientific">Rousettus aegyptiacus</name>
    <name type="common">Egyptian fruit bat</name>
    <name type="synonym">Pteropus aegyptiacus</name>
    <dbReference type="NCBI Taxonomy" id="9407"/>
    <lineage>
        <taxon>Eukaryota</taxon>
        <taxon>Metazoa</taxon>
        <taxon>Chordata</taxon>
        <taxon>Craniata</taxon>
        <taxon>Vertebrata</taxon>
        <taxon>Euteleostomi</taxon>
        <taxon>Mammalia</taxon>
        <taxon>Eutheria</taxon>
        <taxon>Laurasiatheria</taxon>
        <taxon>Chiroptera</taxon>
        <taxon>Yinpterochiroptera</taxon>
        <taxon>Pteropodoidea</taxon>
        <taxon>Pteropodidae</taxon>
        <taxon>Rousettinae</taxon>
        <taxon>Rousettus</taxon>
    </lineage>
</organism>
<sequence length="122" mass="14183">MELMFAKSCWEYWPGTWLTKSPALQMCHLTAQTWSSQLQVFHIYIREEVLGHTRHKDRVQKIRVGQDANSPQNAHGWLRTQEYHQILLDSSEQGQKPSLQAHRPYLNCLSLQGPALGMAWLL</sequence>
<gene>
    <name evidence="1" type="ORF">HJG63_010114</name>
</gene>
<protein>
    <submittedName>
        <fullName evidence="1">Uncharacterized protein</fullName>
    </submittedName>
</protein>
<keyword evidence="2" id="KW-1185">Reference proteome</keyword>
<comment type="caution">
    <text evidence="1">The sequence shown here is derived from an EMBL/GenBank/DDBJ whole genome shotgun (WGS) entry which is preliminary data.</text>
</comment>
<proteinExistence type="predicted"/>
<dbReference type="Proteomes" id="UP000593571">
    <property type="component" value="Unassembled WGS sequence"/>
</dbReference>
<reference evidence="1 2" key="1">
    <citation type="journal article" date="2020" name="Nature">
        <title>Six reference-quality genomes reveal evolution of bat adaptations.</title>
        <authorList>
            <person name="Jebb D."/>
            <person name="Huang Z."/>
            <person name="Pippel M."/>
            <person name="Hughes G.M."/>
            <person name="Lavrichenko K."/>
            <person name="Devanna P."/>
            <person name="Winkler S."/>
            <person name="Jermiin L.S."/>
            <person name="Skirmuntt E.C."/>
            <person name="Katzourakis A."/>
            <person name="Burkitt-Gray L."/>
            <person name="Ray D.A."/>
            <person name="Sullivan K.A.M."/>
            <person name="Roscito J.G."/>
            <person name="Kirilenko B.M."/>
            <person name="Davalos L.M."/>
            <person name="Corthals A.P."/>
            <person name="Power M.L."/>
            <person name="Jones G."/>
            <person name="Ransome R.D."/>
            <person name="Dechmann D.K.N."/>
            <person name="Locatelli A.G."/>
            <person name="Puechmaille S.J."/>
            <person name="Fedrigo O."/>
            <person name="Jarvis E.D."/>
            <person name="Hiller M."/>
            <person name="Vernes S.C."/>
            <person name="Myers E.W."/>
            <person name="Teeling E.C."/>
        </authorList>
    </citation>
    <scope>NUCLEOTIDE SEQUENCE [LARGE SCALE GENOMIC DNA]</scope>
    <source>
        <strain evidence="1">MRouAeg1</strain>
        <tissue evidence="1">Muscle</tissue>
    </source>
</reference>
<evidence type="ECO:0000313" key="2">
    <source>
        <dbReference type="Proteomes" id="UP000593571"/>
    </source>
</evidence>